<dbReference type="Pfam" id="PF02780">
    <property type="entry name" value="Transketolase_C"/>
    <property type="match status" value="1"/>
</dbReference>
<accession>A0A369TTM6</accession>
<dbReference type="PANTHER" id="PTHR43322:SF5">
    <property type="entry name" value="1-DEOXY-D-XYLULOSE-5-PHOSPHATE SYNTHASE, CHLOROPLASTIC"/>
    <property type="match status" value="1"/>
</dbReference>
<evidence type="ECO:0000313" key="14">
    <source>
        <dbReference type="Proteomes" id="UP000253977"/>
    </source>
</evidence>
<evidence type="ECO:0000259" key="12">
    <source>
        <dbReference type="SMART" id="SM00861"/>
    </source>
</evidence>
<evidence type="ECO:0000256" key="9">
    <source>
        <dbReference type="ARBA" id="ARBA00023229"/>
    </source>
</evidence>
<evidence type="ECO:0000256" key="5">
    <source>
        <dbReference type="ARBA" id="ARBA00022723"/>
    </source>
</evidence>
<evidence type="ECO:0000256" key="10">
    <source>
        <dbReference type="ARBA" id="ARBA00055605"/>
    </source>
</evidence>
<name>A0A369TTM6_9RHOB</name>
<dbReference type="Pfam" id="PF13292">
    <property type="entry name" value="DXP_synthase_N"/>
    <property type="match status" value="1"/>
</dbReference>
<evidence type="ECO:0000256" key="11">
    <source>
        <dbReference type="HAMAP-Rule" id="MF_00315"/>
    </source>
</evidence>
<organism evidence="13 14">
    <name type="scientific">Thalassococcus profundi</name>
    <dbReference type="NCBI Taxonomy" id="2282382"/>
    <lineage>
        <taxon>Bacteria</taxon>
        <taxon>Pseudomonadati</taxon>
        <taxon>Pseudomonadota</taxon>
        <taxon>Alphaproteobacteria</taxon>
        <taxon>Rhodobacterales</taxon>
        <taxon>Roseobacteraceae</taxon>
        <taxon>Thalassococcus</taxon>
    </lineage>
</organism>
<dbReference type="OrthoDB" id="9803371at2"/>
<dbReference type="GO" id="GO:0030976">
    <property type="term" value="F:thiamine pyrophosphate binding"/>
    <property type="evidence" value="ECO:0007669"/>
    <property type="project" value="UniProtKB-UniRule"/>
</dbReference>
<feature type="binding site" evidence="11">
    <location>
        <position position="180"/>
    </location>
    <ligand>
        <name>thiamine diphosphate</name>
        <dbReference type="ChEBI" id="CHEBI:58937"/>
    </ligand>
</feature>
<dbReference type="UniPathway" id="UPA00064">
    <property type="reaction ID" value="UER00091"/>
</dbReference>
<comment type="cofactor">
    <cofactor evidence="11">
        <name>thiamine diphosphate</name>
        <dbReference type="ChEBI" id="CHEBI:58937"/>
    </cofactor>
    <text evidence="11">Binds 1 thiamine pyrophosphate per subunit.</text>
</comment>
<feature type="binding site" evidence="11">
    <location>
        <position position="180"/>
    </location>
    <ligand>
        <name>Mg(2+)</name>
        <dbReference type="ChEBI" id="CHEBI:18420"/>
    </ligand>
</feature>
<comment type="catalytic activity">
    <reaction evidence="11">
        <text>D-glyceraldehyde 3-phosphate + pyruvate + H(+) = 1-deoxy-D-xylulose 5-phosphate + CO2</text>
        <dbReference type="Rhea" id="RHEA:12605"/>
        <dbReference type="ChEBI" id="CHEBI:15361"/>
        <dbReference type="ChEBI" id="CHEBI:15378"/>
        <dbReference type="ChEBI" id="CHEBI:16526"/>
        <dbReference type="ChEBI" id="CHEBI:57792"/>
        <dbReference type="ChEBI" id="CHEBI:59776"/>
        <dbReference type="EC" id="2.2.1.7"/>
    </reaction>
</comment>
<dbReference type="InterPro" id="IPR033248">
    <property type="entry name" value="Transketolase_C"/>
</dbReference>
<comment type="similarity">
    <text evidence="2 11">Belongs to the transketolase family. DXPS subfamily.</text>
</comment>
<dbReference type="InterPro" id="IPR000399">
    <property type="entry name" value="TPP-bd_CS"/>
</dbReference>
<evidence type="ECO:0000256" key="3">
    <source>
        <dbReference type="ARBA" id="ARBA00011738"/>
    </source>
</evidence>
<dbReference type="GO" id="GO:0019288">
    <property type="term" value="P:isopentenyl diphosphate biosynthetic process, methylerythritol 4-phosphate pathway"/>
    <property type="evidence" value="ECO:0007669"/>
    <property type="project" value="UniProtKB-ARBA"/>
</dbReference>
<dbReference type="Gene3D" id="3.40.50.970">
    <property type="match status" value="2"/>
</dbReference>
<dbReference type="GO" id="GO:0016114">
    <property type="term" value="P:terpenoid biosynthetic process"/>
    <property type="evidence" value="ECO:0007669"/>
    <property type="project" value="UniProtKB-UniRule"/>
</dbReference>
<evidence type="ECO:0000313" key="13">
    <source>
        <dbReference type="EMBL" id="RDD68242.1"/>
    </source>
</evidence>
<feature type="binding site" evidence="11">
    <location>
        <begin position="120"/>
        <end position="122"/>
    </location>
    <ligand>
        <name>thiamine diphosphate</name>
        <dbReference type="ChEBI" id="CHEBI:58937"/>
    </ligand>
</feature>
<keyword evidence="9 11" id="KW-0414">Isoprene biosynthesis</keyword>
<dbReference type="InterPro" id="IPR009014">
    <property type="entry name" value="Transketo_C/PFOR_II"/>
</dbReference>
<keyword evidence="8 11" id="KW-0786">Thiamine pyrophosphate</keyword>
<comment type="function">
    <text evidence="10 11">Catalyzes the acyloin condensation reaction between C atoms 2 and 3 of pyruvate and glyceraldehyde 3-phosphate to yield 1-deoxy-D-xylulose-5-phosphate (DXP).</text>
</comment>
<feature type="domain" description="Transketolase-like pyrimidine-binding" evidence="12">
    <location>
        <begin position="321"/>
        <end position="486"/>
    </location>
</feature>
<comment type="pathway">
    <text evidence="1 11">Metabolic intermediate biosynthesis; 1-deoxy-D-xylulose 5-phosphate biosynthesis; 1-deoxy-D-xylulose 5-phosphate from D-glyceraldehyde 3-phosphate and pyruvate: step 1/1.</text>
</comment>
<dbReference type="PANTHER" id="PTHR43322">
    <property type="entry name" value="1-D-DEOXYXYLULOSE 5-PHOSPHATE SYNTHASE-RELATED"/>
    <property type="match status" value="1"/>
</dbReference>
<dbReference type="HAMAP" id="MF_00315">
    <property type="entry name" value="DXP_synth"/>
    <property type="match status" value="1"/>
</dbReference>
<evidence type="ECO:0000256" key="4">
    <source>
        <dbReference type="ARBA" id="ARBA00022679"/>
    </source>
</evidence>
<dbReference type="InterPro" id="IPR029061">
    <property type="entry name" value="THDP-binding"/>
</dbReference>
<dbReference type="InterPro" id="IPR020826">
    <property type="entry name" value="Transketolase_BS"/>
</dbReference>
<dbReference type="Pfam" id="PF02779">
    <property type="entry name" value="Transket_pyr"/>
    <property type="match status" value="1"/>
</dbReference>
<dbReference type="EMBL" id="QPMK01000001">
    <property type="protein sequence ID" value="RDD68242.1"/>
    <property type="molecule type" value="Genomic_DNA"/>
</dbReference>
<feature type="binding site" evidence="11">
    <location>
        <position position="372"/>
    </location>
    <ligand>
        <name>thiamine diphosphate</name>
        <dbReference type="ChEBI" id="CHEBI:58937"/>
    </ligand>
</feature>
<comment type="cofactor">
    <cofactor evidence="11">
        <name>Mg(2+)</name>
        <dbReference type="ChEBI" id="CHEBI:18420"/>
    </cofactor>
    <text evidence="11">Binds 1 Mg(2+) ion per subunit.</text>
</comment>
<dbReference type="InterPro" id="IPR049557">
    <property type="entry name" value="Transketolase_CS"/>
</dbReference>
<feature type="binding site" evidence="11">
    <location>
        <position position="151"/>
    </location>
    <ligand>
        <name>Mg(2+)</name>
        <dbReference type="ChEBI" id="CHEBI:18420"/>
    </ligand>
</feature>
<dbReference type="Gene3D" id="3.40.50.920">
    <property type="match status" value="1"/>
</dbReference>
<dbReference type="NCBIfam" id="NF003933">
    <property type="entry name" value="PRK05444.2-2"/>
    <property type="match status" value="1"/>
</dbReference>
<dbReference type="PROSITE" id="PS00802">
    <property type="entry name" value="TRANSKETOLASE_2"/>
    <property type="match status" value="1"/>
</dbReference>
<dbReference type="InterPro" id="IPR005477">
    <property type="entry name" value="Dxylulose-5-P_synthase"/>
</dbReference>
<dbReference type="NCBIfam" id="TIGR00204">
    <property type="entry name" value="dxs"/>
    <property type="match status" value="1"/>
</dbReference>
<feature type="binding site" evidence="11">
    <location>
        <position position="79"/>
    </location>
    <ligand>
        <name>thiamine diphosphate</name>
        <dbReference type="ChEBI" id="CHEBI:58937"/>
    </ligand>
</feature>
<feature type="binding site" evidence="11">
    <location>
        <begin position="152"/>
        <end position="153"/>
    </location>
    <ligand>
        <name>thiamine diphosphate</name>
        <dbReference type="ChEBI" id="CHEBI:58937"/>
    </ligand>
</feature>
<dbReference type="PROSITE" id="PS00801">
    <property type="entry name" value="TRANSKETOLASE_1"/>
    <property type="match status" value="1"/>
</dbReference>
<proteinExistence type="inferred from homology"/>
<dbReference type="SMART" id="SM00861">
    <property type="entry name" value="Transket_pyr"/>
    <property type="match status" value="1"/>
</dbReference>
<sequence length="641" mass="67556">MTTTPQTPTLDRVAGPADLRRMDDRTLATLADELRTEVISAVSETGGHLGSSLGVVELAVAIHAVFNTPMDKLVWDVGHQCYPHKILTGRRDRIRTLRQKDGLSGFTKRSESEYDPFGAAHSSTSISAALGFTVGRDMGRPTGDAIAVIGDGSISAGMAYEAMNNAGAEGRRMFVILNDNEMSIAPPVGAMSSYLSRLYANEPLARMKSLAEGFESALPAPMRDGAKRARQLVTGALSGSGTLFEELGFDYIGPINGHDMDQLLPVLRAARTRATGPVLIHVCTVKGKGFAPAETSADRGHGVSKFDPVTGAQAKSKPNAPSYTKVFGQALTDAAARDPNIVAVTAAMPSGTGLDILADRFPARVFDVGIAEQHGVTFAAGMAASGLKPFCAIYSTFLQRGYDQVVHDVALQGLPVRFAIDRAGLVGADGATHAGAFDVAYLSNLPGFTVMAASDEAELMHMVETAAAHDAGPIAFRYPRGNGTGVTLPERGQVLQIGKGRVLQEGADVALLSFGAHLDEAQAAARLLEAEGLSVTIADARFAKPLDMELIGQLARHHAALITIEQGARGGFGAHVLQELAARGALDRGLAIRTMTLPDRFIDQASPDQMYADAGLTRQDIAAVALQALGREQKVVPLRMG</sequence>
<reference evidence="13 14" key="1">
    <citation type="submission" date="2018-07" db="EMBL/GenBank/DDBJ databases">
        <title>Thalassococcus profundi sp. nov., a marine bacterium isolated from deep seawater of Okinawa Trough.</title>
        <authorList>
            <person name="Yu M."/>
        </authorList>
    </citation>
    <scope>NUCLEOTIDE SEQUENCE [LARGE SCALE GENOMIC DNA]</scope>
    <source>
        <strain evidence="13 14">WRAS1</strain>
    </source>
</reference>
<dbReference type="GO" id="GO:0008661">
    <property type="term" value="F:1-deoxy-D-xylulose-5-phosphate synthase activity"/>
    <property type="evidence" value="ECO:0007669"/>
    <property type="project" value="UniProtKB-UniRule"/>
</dbReference>
<dbReference type="FunFam" id="3.40.50.920:FF:000002">
    <property type="entry name" value="1-deoxy-D-xylulose-5-phosphate synthase"/>
    <property type="match status" value="1"/>
</dbReference>
<keyword evidence="6 11" id="KW-0460">Magnesium</keyword>
<keyword evidence="4 11" id="KW-0808">Transferase</keyword>
<gene>
    <name evidence="11 13" type="primary">dxs</name>
    <name evidence="13" type="ORF">DU478_01875</name>
</gene>
<dbReference type="GO" id="GO:0009228">
    <property type="term" value="P:thiamine biosynthetic process"/>
    <property type="evidence" value="ECO:0007669"/>
    <property type="project" value="UniProtKB-UniRule"/>
</dbReference>
<evidence type="ECO:0000256" key="7">
    <source>
        <dbReference type="ARBA" id="ARBA00022977"/>
    </source>
</evidence>
<dbReference type="FunFam" id="3.40.50.970:FF:000005">
    <property type="entry name" value="1-deoxy-D-xylulose-5-phosphate synthase"/>
    <property type="match status" value="1"/>
</dbReference>
<keyword evidence="5 11" id="KW-0479">Metal-binding</keyword>
<evidence type="ECO:0000256" key="1">
    <source>
        <dbReference type="ARBA" id="ARBA00004980"/>
    </source>
</evidence>
<dbReference type="Proteomes" id="UP000253977">
    <property type="component" value="Unassembled WGS sequence"/>
</dbReference>
<dbReference type="CDD" id="cd07033">
    <property type="entry name" value="TPP_PYR_DXS_TK_like"/>
    <property type="match status" value="1"/>
</dbReference>
<dbReference type="PROSITE" id="PS00187">
    <property type="entry name" value="TPP_ENZYMES"/>
    <property type="match status" value="1"/>
</dbReference>
<evidence type="ECO:0000256" key="8">
    <source>
        <dbReference type="ARBA" id="ARBA00023052"/>
    </source>
</evidence>
<evidence type="ECO:0000256" key="6">
    <source>
        <dbReference type="ARBA" id="ARBA00022842"/>
    </source>
</evidence>
<dbReference type="AlphaFoldDB" id="A0A369TTM6"/>
<dbReference type="RefSeq" id="WP_114509222.1">
    <property type="nucleotide sequence ID" value="NZ_QPMK01000001.1"/>
</dbReference>
<dbReference type="CDD" id="cd02007">
    <property type="entry name" value="TPP_DXS"/>
    <property type="match status" value="1"/>
</dbReference>
<keyword evidence="7 11" id="KW-0784">Thiamine biosynthesis</keyword>
<dbReference type="EC" id="2.2.1.7" evidence="11"/>
<keyword evidence="14" id="KW-1185">Reference proteome</keyword>
<dbReference type="SUPFAM" id="SSF52922">
    <property type="entry name" value="TK C-terminal domain-like"/>
    <property type="match status" value="1"/>
</dbReference>
<comment type="subunit">
    <text evidence="3 11">Homodimer.</text>
</comment>
<evidence type="ECO:0000256" key="2">
    <source>
        <dbReference type="ARBA" id="ARBA00011081"/>
    </source>
</evidence>
<dbReference type="InterPro" id="IPR005475">
    <property type="entry name" value="Transketolase-like_Pyr-bd"/>
</dbReference>
<feature type="binding site" evidence="11">
    <location>
        <position position="290"/>
    </location>
    <ligand>
        <name>thiamine diphosphate</name>
        <dbReference type="ChEBI" id="CHEBI:58937"/>
    </ligand>
</feature>
<dbReference type="SUPFAM" id="SSF52518">
    <property type="entry name" value="Thiamin diphosphate-binding fold (THDP-binding)"/>
    <property type="match status" value="2"/>
</dbReference>
<dbReference type="GO" id="GO:0000287">
    <property type="term" value="F:magnesium ion binding"/>
    <property type="evidence" value="ECO:0007669"/>
    <property type="project" value="UniProtKB-UniRule"/>
</dbReference>
<protein>
    <recommendedName>
        <fullName evidence="11">1-deoxy-D-xylulose-5-phosphate synthase</fullName>
        <ecNumber evidence="11">2.2.1.7</ecNumber>
    </recommendedName>
    <alternativeName>
        <fullName evidence="11">1-deoxyxylulose-5-phosphate synthase</fullName>
        <shortName evidence="11">DXP synthase</shortName>
        <shortName evidence="11">DXPS</shortName>
    </alternativeName>
</protein>
<comment type="caution">
    <text evidence="13">The sequence shown here is derived from an EMBL/GenBank/DDBJ whole genome shotgun (WGS) entry which is preliminary data.</text>
</comment>